<proteinExistence type="inferred from homology"/>
<dbReference type="GO" id="GO:0005524">
    <property type="term" value="F:ATP binding"/>
    <property type="evidence" value="ECO:0007669"/>
    <property type="project" value="UniProtKB-KW"/>
</dbReference>
<dbReference type="InterPro" id="IPR003960">
    <property type="entry name" value="ATPase_AAA_CS"/>
</dbReference>
<gene>
    <name evidence="4" type="ORF">AAHA92_24618</name>
</gene>
<dbReference type="Proteomes" id="UP001567538">
    <property type="component" value="Unassembled WGS sequence"/>
</dbReference>
<feature type="compositionally biased region" description="Basic and acidic residues" evidence="2">
    <location>
        <begin position="92"/>
        <end position="109"/>
    </location>
</feature>
<dbReference type="Gene3D" id="1.10.8.60">
    <property type="match status" value="1"/>
</dbReference>
<evidence type="ECO:0000256" key="2">
    <source>
        <dbReference type="SAM" id="MobiDB-lite"/>
    </source>
</evidence>
<feature type="region of interest" description="Disordered" evidence="2">
    <location>
        <begin position="46"/>
        <end position="127"/>
    </location>
</feature>
<protein>
    <submittedName>
        <fullName evidence="4">Cell division control protein 48 C-like isoform X1</fullName>
    </submittedName>
</protein>
<evidence type="ECO:0000313" key="5">
    <source>
        <dbReference type="Proteomes" id="UP001567538"/>
    </source>
</evidence>
<dbReference type="InterPro" id="IPR055278">
    <property type="entry name" value="CDC48c"/>
</dbReference>
<evidence type="ECO:0000313" key="4">
    <source>
        <dbReference type="EMBL" id="KAL1540236.1"/>
    </source>
</evidence>
<feature type="domain" description="AAA+ ATPase" evidence="3">
    <location>
        <begin position="381"/>
        <end position="522"/>
    </location>
</feature>
<dbReference type="SMART" id="SM00382">
    <property type="entry name" value="AAA"/>
    <property type="match status" value="2"/>
</dbReference>
<keyword evidence="5" id="KW-1185">Reference proteome</keyword>
<feature type="compositionally biased region" description="Basic and acidic residues" evidence="2">
    <location>
        <begin position="61"/>
        <end position="70"/>
    </location>
</feature>
<sequence>MPSSHREIPLSGKESSVAGESGSVAGTLHACNDQIQRCIVETAAAAGEKNPSDAQTSVDEPAAKRRKNDESQNANRQIGAASHSHSNVWEPDSARNHKSGVDVGEKDTNGRIMETNGDLGQGNKLGDSKRVMKNESKWPMFSDIGGLPMYMSRDLKMEVVKPMLQLKLLRKLGGEPMTSILLHGPPGCGKTMLARAIGNETRVPFYETSAVALKSGVSGILELFSKAYKNAPSIVFIDEIDALTSETDSLFQCPVKQLMACMKEPVNDGSDSERSNSVSGGYVLTIGATNKPSALDLALRQRLKLILISGRSQFSLGLLMANDWVLPSVEMEEFSKTSYTNWYDVGGLQLLKLEFERRVVKRIKFPKVYESLRAIGMKHMPSSFFLYGGPHGCGKTLIVQALAKEAGANFMHIKGTELLKFGSWSRMIVENIFKCAKLHLPCILFFDELDIFSPEDFTDKDLEEDEDVWKSEEYREVRNQISWLTTESDVYVFASSSKVEIVDRIPPIKEEFDRVLYAPLPSPEERGEILKALALYKPIDAEVDLMALGKHDACHNFSVADLFSLVTVASLFAIERPSLSCGGSMTITNKDLDEVLAKISPFLSAEELKKWALHAENIDVADGVSVMQW</sequence>
<dbReference type="AlphaFoldDB" id="A0ABD1GB26"/>
<dbReference type="PANTHER" id="PTHR48470">
    <property type="entry name" value="CELL DIVISION CONTROL PROTEIN 48 C ISOFORM 1"/>
    <property type="match status" value="1"/>
</dbReference>
<organism evidence="4 5">
    <name type="scientific">Salvia divinorum</name>
    <name type="common">Maria pastora</name>
    <name type="synonym">Diviner's sage</name>
    <dbReference type="NCBI Taxonomy" id="28513"/>
    <lineage>
        <taxon>Eukaryota</taxon>
        <taxon>Viridiplantae</taxon>
        <taxon>Streptophyta</taxon>
        <taxon>Embryophyta</taxon>
        <taxon>Tracheophyta</taxon>
        <taxon>Spermatophyta</taxon>
        <taxon>Magnoliopsida</taxon>
        <taxon>eudicotyledons</taxon>
        <taxon>Gunneridae</taxon>
        <taxon>Pentapetalae</taxon>
        <taxon>asterids</taxon>
        <taxon>lamiids</taxon>
        <taxon>Lamiales</taxon>
        <taxon>Lamiaceae</taxon>
        <taxon>Nepetoideae</taxon>
        <taxon>Mentheae</taxon>
        <taxon>Salviinae</taxon>
        <taxon>Salvia</taxon>
        <taxon>Salvia subgen. Calosphace</taxon>
    </lineage>
</organism>
<dbReference type="Pfam" id="PF00004">
    <property type="entry name" value="AAA"/>
    <property type="match status" value="2"/>
</dbReference>
<comment type="caution">
    <text evidence="4">The sequence shown here is derived from an EMBL/GenBank/DDBJ whole genome shotgun (WGS) entry which is preliminary data.</text>
</comment>
<name>A0ABD1GB26_SALDI</name>
<dbReference type="InterPro" id="IPR027417">
    <property type="entry name" value="P-loop_NTPase"/>
</dbReference>
<dbReference type="PANTHER" id="PTHR48470:SF1">
    <property type="entry name" value="CELL DIVISION CONTROL PROTEIN 48 C ISOFORM 1"/>
    <property type="match status" value="1"/>
</dbReference>
<dbReference type="PROSITE" id="PS00674">
    <property type="entry name" value="AAA"/>
    <property type="match status" value="1"/>
</dbReference>
<dbReference type="Gene3D" id="3.40.50.300">
    <property type="entry name" value="P-loop containing nucleotide triphosphate hydrolases"/>
    <property type="match status" value="2"/>
</dbReference>
<feature type="domain" description="AAA+ ATPase" evidence="3">
    <location>
        <begin position="176"/>
        <end position="309"/>
    </location>
</feature>
<dbReference type="InterPro" id="IPR003593">
    <property type="entry name" value="AAA+_ATPase"/>
</dbReference>
<reference evidence="4 5" key="1">
    <citation type="submission" date="2024-06" db="EMBL/GenBank/DDBJ databases">
        <title>A chromosome level genome sequence of Diviner's sage (Salvia divinorum).</title>
        <authorList>
            <person name="Ford S.A."/>
            <person name="Ro D.-K."/>
            <person name="Ness R.W."/>
            <person name="Phillips M.A."/>
        </authorList>
    </citation>
    <scope>NUCLEOTIDE SEQUENCE [LARGE SCALE GENOMIC DNA]</scope>
    <source>
        <strain evidence="4">SAF-2024a</strain>
        <tissue evidence="4">Leaf</tissue>
    </source>
</reference>
<evidence type="ECO:0000256" key="1">
    <source>
        <dbReference type="RuleBase" id="RU003651"/>
    </source>
</evidence>
<feature type="region of interest" description="Disordered" evidence="2">
    <location>
        <begin position="1"/>
        <end position="21"/>
    </location>
</feature>
<dbReference type="InterPro" id="IPR003959">
    <property type="entry name" value="ATPase_AAA_core"/>
</dbReference>
<accession>A0ABD1GB26</accession>
<comment type="similarity">
    <text evidence="1">Belongs to the AAA ATPase family.</text>
</comment>
<feature type="compositionally biased region" description="Low complexity" evidence="2">
    <location>
        <begin position="11"/>
        <end position="21"/>
    </location>
</feature>
<keyword evidence="1" id="KW-0547">Nucleotide-binding</keyword>
<keyword evidence="1" id="KW-0067">ATP-binding</keyword>
<dbReference type="EMBL" id="JBEAFC010000009">
    <property type="protein sequence ID" value="KAL1540236.1"/>
    <property type="molecule type" value="Genomic_DNA"/>
</dbReference>
<evidence type="ECO:0000259" key="3">
    <source>
        <dbReference type="SMART" id="SM00382"/>
    </source>
</evidence>
<dbReference type="SUPFAM" id="SSF52540">
    <property type="entry name" value="P-loop containing nucleoside triphosphate hydrolases"/>
    <property type="match status" value="2"/>
</dbReference>